<protein>
    <submittedName>
        <fullName evidence="1">Uncharacterized protein</fullName>
    </submittedName>
</protein>
<name>A0ACB8EAA5_9SAUR</name>
<dbReference type="EMBL" id="CM037623">
    <property type="protein sequence ID" value="KAH7988941.1"/>
    <property type="molecule type" value="Genomic_DNA"/>
</dbReference>
<keyword evidence="2" id="KW-1185">Reference proteome</keyword>
<accession>A0ACB8EAA5</accession>
<proteinExistence type="predicted"/>
<comment type="caution">
    <text evidence="1">The sequence shown here is derived from an EMBL/GenBank/DDBJ whole genome shotgun (WGS) entry which is preliminary data.</text>
</comment>
<evidence type="ECO:0000313" key="2">
    <source>
        <dbReference type="Proteomes" id="UP000827872"/>
    </source>
</evidence>
<gene>
    <name evidence="1" type="ORF">K3G42_024018</name>
</gene>
<organism evidence="1 2">
    <name type="scientific">Sphaerodactylus townsendi</name>
    <dbReference type="NCBI Taxonomy" id="933632"/>
    <lineage>
        <taxon>Eukaryota</taxon>
        <taxon>Metazoa</taxon>
        <taxon>Chordata</taxon>
        <taxon>Craniata</taxon>
        <taxon>Vertebrata</taxon>
        <taxon>Euteleostomi</taxon>
        <taxon>Lepidosauria</taxon>
        <taxon>Squamata</taxon>
        <taxon>Bifurcata</taxon>
        <taxon>Gekkota</taxon>
        <taxon>Sphaerodactylidae</taxon>
        <taxon>Sphaerodactylus</taxon>
    </lineage>
</organism>
<dbReference type="Proteomes" id="UP000827872">
    <property type="component" value="Linkage Group LG10"/>
</dbReference>
<reference evidence="1" key="1">
    <citation type="submission" date="2021-08" db="EMBL/GenBank/DDBJ databases">
        <title>The first chromosome-level gecko genome reveals the dynamic sex chromosomes of Neotropical dwarf geckos (Sphaerodactylidae: Sphaerodactylus).</title>
        <authorList>
            <person name="Pinto B.J."/>
            <person name="Keating S.E."/>
            <person name="Gamble T."/>
        </authorList>
    </citation>
    <scope>NUCLEOTIDE SEQUENCE</scope>
    <source>
        <strain evidence="1">TG3544</strain>
    </source>
</reference>
<sequence length="103" mass="11420">MVLLNSMFLLSRDKCQMVPGTPGQKTYMGHSLIVWLLPGLLACTKPKTGSVRFAPNQTVEGSSSHVHFDEKLHDSVVMVTKEKDGNFLVKSGQERLRELGMFG</sequence>
<evidence type="ECO:0000313" key="1">
    <source>
        <dbReference type="EMBL" id="KAH7988941.1"/>
    </source>
</evidence>